<dbReference type="Proteomes" id="UP001596392">
    <property type="component" value="Unassembled WGS sequence"/>
</dbReference>
<feature type="transmembrane region" description="Helical" evidence="8">
    <location>
        <begin position="540"/>
        <end position="561"/>
    </location>
</feature>
<keyword evidence="5" id="KW-0573">Peptidoglycan synthesis</keyword>
<keyword evidence="7 8" id="KW-0472">Membrane</keyword>
<evidence type="ECO:0000256" key="1">
    <source>
        <dbReference type="ARBA" id="ARBA00004651"/>
    </source>
</evidence>
<reference evidence="10" key="1">
    <citation type="journal article" date="2019" name="Int. J. Syst. Evol. Microbiol.">
        <title>The Global Catalogue of Microorganisms (GCM) 10K type strain sequencing project: providing services to taxonomists for standard genome sequencing and annotation.</title>
        <authorList>
            <consortium name="The Broad Institute Genomics Platform"/>
            <consortium name="The Broad Institute Genome Sequencing Center for Infectious Disease"/>
            <person name="Wu L."/>
            <person name="Ma J."/>
        </authorList>
    </citation>
    <scope>NUCLEOTIDE SEQUENCE [LARGE SCALE GENOMIC DNA]</scope>
    <source>
        <strain evidence="10">CGMCC 1.9106</strain>
    </source>
</reference>
<protein>
    <submittedName>
        <fullName evidence="9">Murein biosynthesis integral membrane protein MurJ</fullName>
    </submittedName>
</protein>
<dbReference type="InterPro" id="IPR004268">
    <property type="entry name" value="MurJ"/>
</dbReference>
<dbReference type="PANTHER" id="PTHR47019:SF1">
    <property type="entry name" value="LIPID II FLIPPASE MURJ"/>
    <property type="match status" value="1"/>
</dbReference>
<evidence type="ECO:0000313" key="10">
    <source>
        <dbReference type="Proteomes" id="UP001596392"/>
    </source>
</evidence>
<feature type="transmembrane region" description="Helical" evidence="8">
    <location>
        <begin position="89"/>
        <end position="108"/>
    </location>
</feature>
<sequence length="579" mass="61264">MTAPDRLPPVDADQTTVIPHVVGTALPAEEIEAAAEPSFEDEHKGAAGNSAMMAVGSLVSRGTGFLRTATMAAALGGGMVGNAYTTAQIFPGMIYELLLGGILSSVLVPMLVRARKGDADRGQAFTQRLLTLTVIVLGITTVLAVICAPLLTIAYASRDSSEATRHLITTLSYLMLPTIFFYGLTGLCSAVLNTRGQFAAPMWTPILNNVIVIATGGFYLVTFGAKQIDPEDMTPGRILVLGGGVLLGIVVQACGLLPALRRVGFRWRWRFDFRELGLRRLARVGGWMFCYVIVNQLALLVLTNLLNQAGEQDAAGPMIYNNVFLLMMMAHGIVAVSIITALLPRMSAAAAEGRAGDVAADLSRGIRTVVVMLAPIAVTYLVLALPISIALFERGAFHRADSIETAPVLAMAGLALLPFAISQLFNFSYYSLQDTKTPALLNLPVITMRLSIQLGWWALFAASTAAVGMMIGNAASYAFAAILSATLLKRRIGLIGLRRIMVTLGKVVVAALVAAAAGYGTVKLLFMGATQSTVSPFTSWVTLIAGGIVICGVYGACALALKVGEVQDVVGMVRRKIGR</sequence>
<dbReference type="PANTHER" id="PTHR47019">
    <property type="entry name" value="LIPID II FLIPPASE MURJ"/>
    <property type="match status" value="1"/>
</dbReference>
<feature type="transmembrane region" description="Helical" evidence="8">
    <location>
        <begin position="237"/>
        <end position="260"/>
    </location>
</feature>
<feature type="transmembrane region" description="Helical" evidence="8">
    <location>
        <begin position="171"/>
        <end position="194"/>
    </location>
</feature>
<keyword evidence="4" id="KW-0133">Cell shape</keyword>
<proteinExistence type="predicted"/>
<organism evidence="9 10">
    <name type="scientific">Catellatospora aurea</name>
    <dbReference type="NCBI Taxonomy" id="1337874"/>
    <lineage>
        <taxon>Bacteria</taxon>
        <taxon>Bacillati</taxon>
        <taxon>Actinomycetota</taxon>
        <taxon>Actinomycetes</taxon>
        <taxon>Micromonosporales</taxon>
        <taxon>Micromonosporaceae</taxon>
        <taxon>Catellatospora</taxon>
    </lineage>
</organism>
<feature type="transmembrane region" description="Helical" evidence="8">
    <location>
        <begin position="439"/>
        <end position="459"/>
    </location>
</feature>
<keyword evidence="10" id="KW-1185">Reference proteome</keyword>
<name>A0ABW2GXY4_9ACTN</name>
<feature type="transmembrane region" description="Helical" evidence="8">
    <location>
        <begin position="409"/>
        <end position="427"/>
    </location>
</feature>
<dbReference type="PRINTS" id="PR01806">
    <property type="entry name" value="VIRFACTRMVIN"/>
</dbReference>
<feature type="transmembrane region" description="Helical" evidence="8">
    <location>
        <begin position="129"/>
        <end position="151"/>
    </location>
</feature>
<evidence type="ECO:0000256" key="2">
    <source>
        <dbReference type="ARBA" id="ARBA00022475"/>
    </source>
</evidence>
<feature type="transmembrane region" description="Helical" evidence="8">
    <location>
        <begin position="323"/>
        <end position="344"/>
    </location>
</feature>
<evidence type="ECO:0000313" key="9">
    <source>
        <dbReference type="EMBL" id="MFC7244722.1"/>
    </source>
</evidence>
<accession>A0ABW2GXY4</accession>
<dbReference type="EMBL" id="JBHTAC010000019">
    <property type="protein sequence ID" value="MFC7244722.1"/>
    <property type="molecule type" value="Genomic_DNA"/>
</dbReference>
<evidence type="ECO:0000256" key="7">
    <source>
        <dbReference type="ARBA" id="ARBA00023136"/>
    </source>
</evidence>
<evidence type="ECO:0000256" key="6">
    <source>
        <dbReference type="ARBA" id="ARBA00022989"/>
    </source>
</evidence>
<feature type="transmembrane region" description="Helical" evidence="8">
    <location>
        <begin position="281"/>
        <end position="303"/>
    </location>
</feature>
<dbReference type="RefSeq" id="WP_376807721.1">
    <property type="nucleotide sequence ID" value="NZ_JBHTAC010000019.1"/>
</dbReference>
<keyword evidence="3 8" id="KW-0812">Transmembrane</keyword>
<comment type="subcellular location">
    <subcellularLocation>
        <location evidence="1">Cell membrane</location>
        <topology evidence="1">Multi-pass membrane protein</topology>
    </subcellularLocation>
</comment>
<feature type="transmembrane region" description="Helical" evidence="8">
    <location>
        <begin position="500"/>
        <end position="520"/>
    </location>
</feature>
<keyword evidence="2" id="KW-1003">Cell membrane</keyword>
<keyword evidence="6 8" id="KW-1133">Transmembrane helix</keyword>
<feature type="transmembrane region" description="Helical" evidence="8">
    <location>
        <begin position="465"/>
        <end position="488"/>
    </location>
</feature>
<dbReference type="Pfam" id="PF03023">
    <property type="entry name" value="MurJ"/>
    <property type="match status" value="1"/>
</dbReference>
<gene>
    <name evidence="9" type="primary">murJ</name>
    <name evidence="9" type="ORF">ACFQO7_19785</name>
</gene>
<evidence type="ECO:0000256" key="5">
    <source>
        <dbReference type="ARBA" id="ARBA00022984"/>
    </source>
</evidence>
<feature type="transmembrane region" description="Helical" evidence="8">
    <location>
        <begin position="206"/>
        <end position="225"/>
    </location>
</feature>
<comment type="caution">
    <text evidence="9">The sequence shown here is derived from an EMBL/GenBank/DDBJ whole genome shotgun (WGS) entry which is preliminary data.</text>
</comment>
<dbReference type="NCBIfam" id="TIGR01695">
    <property type="entry name" value="murJ_mviN"/>
    <property type="match status" value="1"/>
</dbReference>
<evidence type="ECO:0000256" key="3">
    <source>
        <dbReference type="ARBA" id="ARBA00022692"/>
    </source>
</evidence>
<dbReference type="CDD" id="cd13123">
    <property type="entry name" value="MATE_MurJ_like"/>
    <property type="match status" value="1"/>
</dbReference>
<feature type="transmembrane region" description="Helical" evidence="8">
    <location>
        <begin position="365"/>
        <end position="389"/>
    </location>
</feature>
<dbReference type="InterPro" id="IPR051050">
    <property type="entry name" value="Lipid_II_flippase_MurJ/MviN"/>
</dbReference>
<evidence type="ECO:0000256" key="4">
    <source>
        <dbReference type="ARBA" id="ARBA00022960"/>
    </source>
</evidence>
<evidence type="ECO:0000256" key="8">
    <source>
        <dbReference type="SAM" id="Phobius"/>
    </source>
</evidence>